<name>A0A177L8A7_9BACI</name>
<organism evidence="1 2">
    <name type="scientific">Domibacillus aminovorans</name>
    <dbReference type="NCBI Taxonomy" id="29332"/>
    <lineage>
        <taxon>Bacteria</taxon>
        <taxon>Bacillati</taxon>
        <taxon>Bacillota</taxon>
        <taxon>Bacilli</taxon>
        <taxon>Bacillales</taxon>
        <taxon>Bacillaceae</taxon>
        <taxon>Domibacillus</taxon>
    </lineage>
</organism>
<protein>
    <recommendedName>
        <fullName evidence="3">N-acetyltransferase domain-containing protein</fullName>
    </recommendedName>
</protein>
<evidence type="ECO:0008006" key="3">
    <source>
        <dbReference type="Google" id="ProtNLM"/>
    </source>
</evidence>
<sequence length="176" mass="21103">MFDEIYRLFSSEDTEKTIRRRSRQEEVKFQINDLKTSGNHIRKIVKREEDTVIIFNRDDMDPDFILFKALIIPEERVSIERAHLHAYQDENGKLILADIGVFGEIINKGYGSLLLNCLKEYAIDNKFKVIEGWISRIDEDHIERLEKFYKKHEFDLIYNSERQMNMADLVWRKKDT</sequence>
<accession>A0A177L8A7</accession>
<evidence type="ECO:0000313" key="2">
    <source>
        <dbReference type="Proteomes" id="UP000076935"/>
    </source>
</evidence>
<reference evidence="1 2" key="1">
    <citation type="submission" date="2016-01" db="EMBL/GenBank/DDBJ databases">
        <title>Investigation of taxonomic status of Bacillus aminovorans.</title>
        <authorList>
            <person name="Verma A."/>
            <person name="Pal Y."/>
            <person name="Krishnamurthi S."/>
        </authorList>
    </citation>
    <scope>NUCLEOTIDE SEQUENCE [LARGE SCALE GENOMIC DNA]</scope>
    <source>
        <strain evidence="1 2">DSM 1314</strain>
    </source>
</reference>
<proteinExistence type="predicted"/>
<comment type="caution">
    <text evidence="1">The sequence shown here is derived from an EMBL/GenBank/DDBJ whole genome shotgun (WGS) entry which is preliminary data.</text>
</comment>
<dbReference type="Proteomes" id="UP000076935">
    <property type="component" value="Unassembled WGS sequence"/>
</dbReference>
<dbReference type="SUPFAM" id="SSF55729">
    <property type="entry name" value="Acyl-CoA N-acyltransferases (Nat)"/>
    <property type="match status" value="1"/>
</dbReference>
<dbReference type="InterPro" id="IPR016181">
    <property type="entry name" value="Acyl_CoA_acyltransferase"/>
</dbReference>
<gene>
    <name evidence="1" type="ORF">AWH49_11150</name>
</gene>
<dbReference type="EMBL" id="LQWY01000014">
    <property type="protein sequence ID" value="OAH61970.1"/>
    <property type="molecule type" value="Genomic_DNA"/>
</dbReference>
<dbReference type="AlphaFoldDB" id="A0A177L8A7"/>
<keyword evidence="2" id="KW-1185">Reference proteome</keyword>
<dbReference type="RefSeq" id="WP_063965116.1">
    <property type="nucleotide sequence ID" value="NZ_JBCNAN010000021.1"/>
</dbReference>
<evidence type="ECO:0000313" key="1">
    <source>
        <dbReference type="EMBL" id="OAH61970.1"/>
    </source>
</evidence>
<dbReference type="Gene3D" id="3.40.630.30">
    <property type="match status" value="1"/>
</dbReference>